<dbReference type="PANTHER" id="PTHR23257">
    <property type="entry name" value="SERINE-THREONINE PROTEIN KINASE"/>
    <property type="match status" value="1"/>
</dbReference>
<protein>
    <recommendedName>
        <fullName evidence="1">Serine-threonine/tyrosine-protein kinase catalytic domain-containing protein</fullName>
    </recommendedName>
</protein>
<dbReference type="Pfam" id="PF07714">
    <property type="entry name" value="PK_Tyr_Ser-Thr"/>
    <property type="match status" value="1"/>
</dbReference>
<gene>
    <name evidence="2" type="ORF">F0562_032029</name>
</gene>
<dbReference type="SUPFAM" id="SSF53335">
    <property type="entry name" value="S-adenosyl-L-methionine-dependent methyltransferases"/>
    <property type="match status" value="1"/>
</dbReference>
<name>A0A5J5AXM3_9ASTE</name>
<accession>A0A5J5AXM3</accession>
<dbReference type="InterPro" id="IPR050167">
    <property type="entry name" value="Ser_Thr_protein_kinase"/>
</dbReference>
<evidence type="ECO:0000313" key="2">
    <source>
        <dbReference type="EMBL" id="KAA8534512.1"/>
    </source>
</evidence>
<dbReference type="GO" id="GO:0007165">
    <property type="term" value="P:signal transduction"/>
    <property type="evidence" value="ECO:0007669"/>
    <property type="project" value="TreeGrafter"/>
</dbReference>
<dbReference type="GO" id="GO:0004672">
    <property type="term" value="F:protein kinase activity"/>
    <property type="evidence" value="ECO:0007669"/>
    <property type="project" value="InterPro"/>
</dbReference>
<evidence type="ECO:0000259" key="1">
    <source>
        <dbReference type="Pfam" id="PF07714"/>
    </source>
</evidence>
<dbReference type="Gene3D" id="1.10.510.10">
    <property type="entry name" value="Transferase(Phosphotransferase) domain 1"/>
    <property type="match status" value="1"/>
</dbReference>
<dbReference type="AlphaFoldDB" id="A0A5J5AXM3"/>
<proteinExistence type="predicted"/>
<dbReference type="InterPro" id="IPR029063">
    <property type="entry name" value="SAM-dependent_MTases_sf"/>
</dbReference>
<dbReference type="SUPFAM" id="SSF56112">
    <property type="entry name" value="Protein kinase-like (PK-like)"/>
    <property type="match status" value="1"/>
</dbReference>
<dbReference type="EMBL" id="CM018041">
    <property type="protein sequence ID" value="KAA8534512.1"/>
    <property type="molecule type" value="Genomic_DNA"/>
</dbReference>
<dbReference type="InterPro" id="IPR011009">
    <property type="entry name" value="Kinase-like_dom_sf"/>
</dbReference>
<keyword evidence="3" id="KW-1185">Reference proteome</keyword>
<reference evidence="2 3" key="1">
    <citation type="submission" date="2019-09" db="EMBL/GenBank/DDBJ databases">
        <title>A chromosome-level genome assembly of the Chinese tupelo Nyssa sinensis.</title>
        <authorList>
            <person name="Yang X."/>
            <person name="Kang M."/>
            <person name="Yang Y."/>
            <person name="Xiong H."/>
            <person name="Wang M."/>
            <person name="Zhang Z."/>
            <person name="Wang Z."/>
            <person name="Wu H."/>
            <person name="Ma T."/>
            <person name="Liu J."/>
            <person name="Xi Z."/>
        </authorList>
    </citation>
    <scope>NUCLEOTIDE SEQUENCE [LARGE SCALE GENOMIC DNA]</scope>
    <source>
        <strain evidence="2">J267</strain>
        <tissue evidence="2">Leaf</tissue>
    </source>
</reference>
<feature type="domain" description="Serine-threonine/tyrosine-protein kinase catalytic" evidence="1">
    <location>
        <begin position="442"/>
        <end position="516"/>
    </location>
</feature>
<organism evidence="2 3">
    <name type="scientific">Nyssa sinensis</name>
    <dbReference type="NCBI Taxonomy" id="561372"/>
    <lineage>
        <taxon>Eukaryota</taxon>
        <taxon>Viridiplantae</taxon>
        <taxon>Streptophyta</taxon>
        <taxon>Embryophyta</taxon>
        <taxon>Tracheophyta</taxon>
        <taxon>Spermatophyta</taxon>
        <taxon>Magnoliopsida</taxon>
        <taxon>eudicotyledons</taxon>
        <taxon>Gunneridae</taxon>
        <taxon>Pentapetalae</taxon>
        <taxon>asterids</taxon>
        <taxon>Cornales</taxon>
        <taxon>Nyssaceae</taxon>
        <taxon>Nyssa</taxon>
    </lineage>
</organism>
<evidence type="ECO:0000313" key="3">
    <source>
        <dbReference type="Proteomes" id="UP000325577"/>
    </source>
</evidence>
<dbReference type="Proteomes" id="UP000325577">
    <property type="component" value="Linkage Group LG18"/>
</dbReference>
<sequence>MSLNKGTFETLVPSRFITFTFPNPSYPSNPTAHRHYLHTPLLRVAVLDSPIQPTTTPTNLPLVAAMLVPEHRETDWTFSTETGHLQLLVSSPEISRLILIGNLPTDPLPEIYDRPIRSDPMFFVKLEESLTPLLVALLPKLATKNGLPEIPFLSYEDDVIRSVTVERCVGSCAGEMLVEDVELDGVGRSDGNREFRRRLRFKRMPNLIQTQVRIVPNTSANVNAGSNCVGFGKVDFRPDTGVLVHPYLTPMVASLSLIGSYLDERIRCGFRPKALCLGVGGGALLTFLNTELGFQIVGVEADEVVLQVARRYFGLEDGEFIQVCVGDGIELIEKVSSEARKQNSSSLGACGVENCLHLDNFHELDTKFDVIMVDLDSSDARMGLSAPPVEFVRKSVLLTARLVLCELGILVINVIPPTRSVSLAFLFESEHISFIPLAAETPEWLAPEVLPDEPSNEKSDVYGFGVILWELRTLQQPWRNLNLQLGSGSCWFKGKRLEIPSEVNLLVGKLIEACWDWVVLQ</sequence>
<dbReference type="InterPro" id="IPR001245">
    <property type="entry name" value="Ser-Thr/Tyr_kinase_cat_dom"/>
</dbReference>
<dbReference type="OrthoDB" id="411785at2759"/>
<dbReference type="Gene3D" id="3.40.50.150">
    <property type="entry name" value="Vaccinia Virus protein VP39"/>
    <property type="match status" value="1"/>
</dbReference>
<dbReference type="GO" id="GO:0005737">
    <property type="term" value="C:cytoplasm"/>
    <property type="evidence" value="ECO:0007669"/>
    <property type="project" value="TreeGrafter"/>
</dbReference>
<dbReference type="CDD" id="cd02440">
    <property type="entry name" value="AdoMet_MTases"/>
    <property type="match status" value="1"/>
</dbReference>